<dbReference type="InterPro" id="IPR007608">
    <property type="entry name" value="Senescence_reg_S40"/>
</dbReference>
<feature type="compositionally biased region" description="Low complexity" evidence="2">
    <location>
        <begin position="359"/>
        <end position="374"/>
    </location>
</feature>
<dbReference type="AlphaFoldDB" id="A0A5N5KUK7"/>
<feature type="compositionally biased region" description="Polar residues" evidence="2">
    <location>
        <begin position="389"/>
        <end position="408"/>
    </location>
</feature>
<evidence type="ECO:0000256" key="1">
    <source>
        <dbReference type="ARBA" id="ARBA00034773"/>
    </source>
</evidence>
<proteinExistence type="inferred from homology"/>
<dbReference type="GO" id="GO:0010150">
    <property type="term" value="P:leaf senescence"/>
    <property type="evidence" value="ECO:0007669"/>
    <property type="project" value="UniProtKB-ARBA"/>
</dbReference>
<evidence type="ECO:0000313" key="4">
    <source>
        <dbReference type="Proteomes" id="UP000326939"/>
    </source>
</evidence>
<dbReference type="Pfam" id="PF04520">
    <property type="entry name" value="Senescence_reg"/>
    <property type="match status" value="1"/>
</dbReference>
<keyword evidence="4" id="KW-1185">Reference proteome</keyword>
<dbReference type="PANTHER" id="PTHR33083:SF103">
    <property type="entry name" value="SENESCENCE REGULATOR"/>
    <property type="match status" value="1"/>
</dbReference>
<organism evidence="3 4">
    <name type="scientific">Salix brachista</name>
    <dbReference type="NCBI Taxonomy" id="2182728"/>
    <lineage>
        <taxon>Eukaryota</taxon>
        <taxon>Viridiplantae</taxon>
        <taxon>Streptophyta</taxon>
        <taxon>Embryophyta</taxon>
        <taxon>Tracheophyta</taxon>
        <taxon>Spermatophyta</taxon>
        <taxon>Magnoliopsida</taxon>
        <taxon>eudicotyledons</taxon>
        <taxon>Gunneridae</taxon>
        <taxon>Pentapetalae</taxon>
        <taxon>rosids</taxon>
        <taxon>fabids</taxon>
        <taxon>Malpighiales</taxon>
        <taxon>Salicaceae</taxon>
        <taxon>Saliceae</taxon>
        <taxon>Salix</taxon>
    </lineage>
</organism>
<comment type="similarity">
    <text evidence="1">Belongs to the senescence regulator S40 family.</text>
</comment>
<reference evidence="4" key="1">
    <citation type="journal article" date="2019" name="Gigascience">
        <title>De novo genome assembly of the endangered Acer yangbiense, a plant species with extremely small populations endemic to Yunnan Province, China.</title>
        <authorList>
            <person name="Yang J."/>
            <person name="Wariss H.M."/>
            <person name="Tao L."/>
            <person name="Zhang R."/>
            <person name="Yun Q."/>
            <person name="Hollingsworth P."/>
            <person name="Dao Z."/>
            <person name="Luo G."/>
            <person name="Guo H."/>
            <person name="Ma Y."/>
            <person name="Sun W."/>
        </authorList>
    </citation>
    <scope>NUCLEOTIDE SEQUENCE [LARGE SCALE GENOMIC DNA]</scope>
    <source>
        <strain evidence="4">cv. br00</strain>
    </source>
</reference>
<comment type="caution">
    <text evidence="3">The sequence shown here is derived from an EMBL/GenBank/DDBJ whole genome shotgun (WGS) entry which is preliminary data.</text>
</comment>
<dbReference type="Proteomes" id="UP000326939">
    <property type="component" value="Chromosome 11"/>
</dbReference>
<dbReference type="PANTHER" id="PTHR33083">
    <property type="entry name" value="EXPRESSED PROTEIN"/>
    <property type="match status" value="1"/>
</dbReference>
<evidence type="ECO:0008006" key="5">
    <source>
        <dbReference type="Google" id="ProtNLM"/>
    </source>
</evidence>
<feature type="region of interest" description="Disordered" evidence="2">
    <location>
        <begin position="331"/>
        <end position="411"/>
    </location>
</feature>
<gene>
    <name evidence="3" type="ORF">DKX38_016772</name>
</gene>
<dbReference type="EMBL" id="VDCV01000011">
    <property type="protein sequence ID" value="KAB5533686.1"/>
    <property type="molecule type" value="Genomic_DNA"/>
</dbReference>
<evidence type="ECO:0000256" key="2">
    <source>
        <dbReference type="SAM" id="MobiDB-lite"/>
    </source>
</evidence>
<accession>A0A5N5KUK7</accession>
<dbReference type="Gene3D" id="3.40.50.2000">
    <property type="entry name" value="Glycogen Phosphorylase B"/>
    <property type="match status" value="1"/>
</dbReference>
<dbReference type="InterPro" id="IPR011004">
    <property type="entry name" value="Trimer_LpxA-like_sf"/>
</dbReference>
<dbReference type="SUPFAM" id="SSF51161">
    <property type="entry name" value="Trimeric LpxA-like enzymes"/>
    <property type="match status" value="1"/>
</dbReference>
<dbReference type="Gene3D" id="2.160.10.10">
    <property type="entry name" value="Hexapeptide repeat proteins"/>
    <property type="match status" value="1"/>
</dbReference>
<name>A0A5N5KUK7_9ROSI</name>
<protein>
    <recommendedName>
        <fullName evidence="5">Senescence domain-containing protein</fullName>
    </recommendedName>
</protein>
<sequence>MEVTLQMQRLGSCRRHFFDEKKESHQVLILVTQLTDVRYGSIAVVRKTGVFDVEHYKERAEAQGLESNGFNFDGADPASIDYASNRAISAWYTVFDFDICLGRDAVFDADFILIGRDIVFTDDIFFGRDAVFADDICVARDAVFAADFLIGRNAVFAAVFLIGRDAIFDSDFLIGRDAVFDSDFILIGHDSVFDADICIGSDAVFDSDFILIGRDAVFDADFLISSDAVFDVDFLIGRDSVFESDICIGRDAIFDADFMIGRDAEFGFDRPLKLKPPFVVVLFSPPVVELLKFDVIEACDLLWIYPILATEKRRGLATDWCGVMGRGSGRVGGCGTRRSTRDEDFEEEEVWSVMKESGDSSSNSKYPSSGSSSSAWHIPSTAPRMIPSTKPTPTNHGGKVVQQQSSAPVNIPDWSKIYGGNPRNKGSWADDDNGIAYDDGDYHINDDEGGDDDIVPPHEWLARKLARSQISSFSVCEGVGRTLKGRDLSKVRNAILTKTGFLE</sequence>
<evidence type="ECO:0000313" key="3">
    <source>
        <dbReference type="EMBL" id="KAB5533686.1"/>
    </source>
</evidence>